<proteinExistence type="predicted"/>
<organism evidence="2 3">
    <name type="scientific">Ascobolus immersus RN42</name>
    <dbReference type="NCBI Taxonomy" id="1160509"/>
    <lineage>
        <taxon>Eukaryota</taxon>
        <taxon>Fungi</taxon>
        <taxon>Dikarya</taxon>
        <taxon>Ascomycota</taxon>
        <taxon>Pezizomycotina</taxon>
        <taxon>Pezizomycetes</taxon>
        <taxon>Pezizales</taxon>
        <taxon>Ascobolaceae</taxon>
        <taxon>Ascobolus</taxon>
    </lineage>
</organism>
<evidence type="ECO:0000313" key="2">
    <source>
        <dbReference type="EMBL" id="RPA70980.1"/>
    </source>
</evidence>
<sequence length="532" mass="59490">MAEPPLSFASMAMKSTAEYIAPAIGATLSATPTAAAVVRPNSIDPHHLFPYTINFVENADFALTITEGDIIRVPFDVQMAGPGTLSSSFQQTAQGTGPRKVHTVLVTGIEHDNLECRISGYLLRSFSKYGATTFQKVQTMLASGTWQYMLPVTNPVFRPIGPLLPPVNLGFVALKTSWLDVAAQRTSTIHNNIRPGRYVQTFVPRGRVPDSELARIRTHIASLPPPPNPQAPTPQAAARSRALYDAAHNAGALGVPFVIPTTTPTEVPGPASPTNSTFGESSPTRLFETPKVSRPSSQELHPLVQHAILQKVDPKFRLLLNQIAQIPPHLFPDLPANLPTTTTCTLLITRTKTRWSQDMMGSIAELSGYLIRYELTQHEARLPHLLPLPCLHPFFASNSTFQPRLRLPYLSAHQEYLDISQEYTAVFRTPADYLYTMDPPRRIEMAEFMRLTKYRRVAVLGEEPMRSETSSDRRWMVVPEGVEEAKGVEGESDYFEREREMIRCSEYASVDERRRSGMLERGWWAGRRWRCL</sequence>
<feature type="compositionally biased region" description="Polar residues" evidence="1">
    <location>
        <begin position="272"/>
        <end position="284"/>
    </location>
</feature>
<keyword evidence="3" id="KW-1185">Reference proteome</keyword>
<dbReference type="Proteomes" id="UP000275078">
    <property type="component" value="Unassembled WGS sequence"/>
</dbReference>
<protein>
    <submittedName>
        <fullName evidence="2">Uncharacterized protein</fullName>
    </submittedName>
</protein>
<evidence type="ECO:0000256" key="1">
    <source>
        <dbReference type="SAM" id="MobiDB-lite"/>
    </source>
</evidence>
<feature type="region of interest" description="Disordered" evidence="1">
    <location>
        <begin position="220"/>
        <end position="239"/>
    </location>
</feature>
<reference evidence="2 3" key="1">
    <citation type="journal article" date="2018" name="Nat. Ecol. Evol.">
        <title>Pezizomycetes genomes reveal the molecular basis of ectomycorrhizal truffle lifestyle.</title>
        <authorList>
            <person name="Murat C."/>
            <person name="Payen T."/>
            <person name="Noel B."/>
            <person name="Kuo A."/>
            <person name="Morin E."/>
            <person name="Chen J."/>
            <person name="Kohler A."/>
            <person name="Krizsan K."/>
            <person name="Balestrini R."/>
            <person name="Da Silva C."/>
            <person name="Montanini B."/>
            <person name="Hainaut M."/>
            <person name="Levati E."/>
            <person name="Barry K.W."/>
            <person name="Belfiori B."/>
            <person name="Cichocki N."/>
            <person name="Clum A."/>
            <person name="Dockter R.B."/>
            <person name="Fauchery L."/>
            <person name="Guy J."/>
            <person name="Iotti M."/>
            <person name="Le Tacon F."/>
            <person name="Lindquist E.A."/>
            <person name="Lipzen A."/>
            <person name="Malagnac F."/>
            <person name="Mello A."/>
            <person name="Molinier V."/>
            <person name="Miyauchi S."/>
            <person name="Poulain J."/>
            <person name="Riccioni C."/>
            <person name="Rubini A."/>
            <person name="Sitrit Y."/>
            <person name="Splivallo R."/>
            <person name="Traeger S."/>
            <person name="Wang M."/>
            <person name="Zifcakova L."/>
            <person name="Wipf D."/>
            <person name="Zambonelli A."/>
            <person name="Paolocci F."/>
            <person name="Nowrousian M."/>
            <person name="Ottonello S."/>
            <person name="Baldrian P."/>
            <person name="Spatafora J.W."/>
            <person name="Henrissat B."/>
            <person name="Nagy L.G."/>
            <person name="Aury J.M."/>
            <person name="Wincker P."/>
            <person name="Grigoriev I.V."/>
            <person name="Bonfante P."/>
            <person name="Martin F.M."/>
        </authorList>
    </citation>
    <scope>NUCLEOTIDE SEQUENCE [LARGE SCALE GENOMIC DNA]</scope>
    <source>
        <strain evidence="2 3">RN42</strain>
    </source>
</reference>
<name>A0A3N4HFR6_ASCIM</name>
<dbReference type="AlphaFoldDB" id="A0A3N4HFR6"/>
<dbReference type="EMBL" id="ML119996">
    <property type="protein sequence ID" value="RPA70980.1"/>
    <property type="molecule type" value="Genomic_DNA"/>
</dbReference>
<gene>
    <name evidence="2" type="ORF">BJ508DRAFT_367932</name>
</gene>
<feature type="region of interest" description="Disordered" evidence="1">
    <location>
        <begin position="266"/>
        <end position="298"/>
    </location>
</feature>
<evidence type="ECO:0000313" key="3">
    <source>
        <dbReference type="Proteomes" id="UP000275078"/>
    </source>
</evidence>
<feature type="compositionally biased region" description="Pro residues" evidence="1">
    <location>
        <begin position="223"/>
        <end position="232"/>
    </location>
</feature>
<accession>A0A3N4HFR6</accession>